<sequence length="79" mass="8441">MDAEIGRPPHHVDQEQGQNDKATPGRSSRRGFGGGHEAVPPFGGRWILGHTGTEISLKNSMLYSPGKIAYVMQTLAALG</sequence>
<feature type="region of interest" description="Disordered" evidence="1">
    <location>
        <begin position="1"/>
        <end position="39"/>
    </location>
</feature>
<protein>
    <submittedName>
        <fullName evidence="2">Uncharacterized protein</fullName>
    </submittedName>
</protein>
<dbReference type="Proteomes" id="UP000051863">
    <property type="component" value="Unassembled WGS sequence"/>
</dbReference>
<reference evidence="2 3" key="1">
    <citation type="submission" date="2015-05" db="EMBL/GenBank/DDBJ databases">
        <title>Genome sequencing and analysis of members of genus Stenotrophomonas.</title>
        <authorList>
            <person name="Patil P.P."/>
            <person name="Midha S."/>
            <person name="Patil P.B."/>
        </authorList>
    </citation>
    <scope>NUCLEOTIDE SEQUENCE [LARGE SCALE GENOMIC DNA]</scope>
    <source>
        <strain evidence="2 3">DSM 18941</strain>
    </source>
</reference>
<proteinExistence type="predicted"/>
<dbReference type="AlphaFoldDB" id="A0A0R0BW35"/>
<feature type="compositionally biased region" description="Basic and acidic residues" evidence="1">
    <location>
        <begin position="1"/>
        <end position="14"/>
    </location>
</feature>
<keyword evidence="3" id="KW-1185">Reference proteome</keyword>
<comment type="caution">
    <text evidence="2">The sequence shown here is derived from an EMBL/GenBank/DDBJ whole genome shotgun (WGS) entry which is preliminary data.</text>
</comment>
<evidence type="ECO:0000313" key="3">
    <source>
        <dbReference type="Proteomes" id="UP000051863"/>
    </source>
</evidence>
<accession>A0A0R0BW35</accession>
<evidence type="ECO:0000256" key="1">
    <source>
        <dbReference type="SAM" id="MobiDB-lite"/>
    </source>
</evidence>
<name>A0A0R0BW35_9GAMM</name>
<organism evidence="2 3">
    <name type="scientific">Stenotrophomonas terrae</name>
    <dbReference type="NCBI Taxonomy" id="405446"/>
    <lineage>
        <taxon>Bacteria</taxon>
        <taxon>Pseudomonadati</taxon>
        <taxon>Pseudomonadota</taxon>
        <taxon>Gammaproteobacteria</taxon>
        <taxon>Lysobacterales</taxon>
        <taxon>Lysobacteraceae</taxon>
        <taxon>Stenotrophomonas</taxon>
    </lineage>
</organism>
<evidence type="ECO:0000313" key="2">
    <source>
        <dbReference type="EMBL" id="KRG61545.1"/>
    </source>
</evidence>
<gene>
    <name evidence="2" type="ORF">ABB27_18895</name>
</gene>
<dbReference type="EMBL" id="LDJJ01000106">
    <property type="protein sequence ID" value="KRG61545.1"/>
    <property type="molecule type" value="Genomic_DNA"/>
</dbReference>